<dbReference type="SUPFAM" id="SSF52540">
    <property type="entry name" value="P-loop containing nucleoside triphosphate hydrolases"/>
    <property type="match status" value="2"/>
</dbReference>
<keyword evidence="5" id="KW-0347">Helicase</keyword>
<evidence type="ECO:0000256" key="6">
    <source>
        <dbReference type="ARBA" id="ARBA00022840"/>
    </source>
</evidence>
<dbReference type="PANTHER" id="PTHR47964">
    <property type="entry name" value="ATP-DEPENDENT DNA HELICASE HOMOLOG RECG, CHLOROPLASTIC"/>
    <property type="match status" value="1"/>
</dbReference>
<evidence type="ECO:0000313" key="14">
    <source>
        <dbReference type="Proteomes" id="UP000245629"/>
    </source>
</evidence>
<gene>
    <name evidence="9" type="primary">mfd</name>
    <name evidence="13" type="ORF">DEW08_29195</name>
</gene>
<dbReference type="GO" id="GO:0005524">
    <property type="term" value="F:ATP binding"/>
    <property type="evidence" value="ECO:0007669"/>
    <property type="project" value="UniProtKB-UniRule"/>
</dbReference>
<dbReference type="GO" id="GO:0003678">
    <property type="term" value="F:DNA helicase activity"/>
    <property type="evidence" value="ECO:0007669"/>
    <property type="project" value="TreeGrafter"/>
</dbReference>
<dbReference type="EC" id="3.6.4.-" evidence="9"/>
<dbReference type="Gene3D" id="3.40.50.300">
    <property type="entry name" value="P-loop containing nucleotide triphosphate hydrolases"/>
    <property type="match status" value="2"/>
</dbReference>
<dbReference type="Pfam" id="PF00270">
    <property type="entry name" value="DEAD"/>
    <property type="match status" value="1"/>
</dbReference>
<dbReference type="InterPro" id="IPR047112">
    <property type="entry name" value="RecG/Mfd"/>
</dbReference>
<evidence type="ECO:0000256" key="2">
    <source>
        <dbReference type="ARBA" id="ARBA00022741"/>
    </source>
</evidence>
<dbReference type="InterPro" id="IPR014001">
    <property type="entry name" value="Helicase_ATP-bd"/>
</dbReference>
<dbReference type="Gene3D" id="3.90.1150.50">
    <property type="entry name" value="Transcription-repair-coupling factor, D7 domain"/>
    <property type="match status" value="1"/>
</dbReference>
<dbReference type="GO" id="GO:0016787">
    <property type="term" value="F:hydrolase activity"/>
    <property type="evidence" value="ECO:0007669"/>
    <property type="project" value="UniProtKB-KW"/>
</dbReference>
<feature type="region of interest" description="Disordered" evidence="10">
    <location>
        <begin position="341"/>
        <end position="363"/>
    </location>
</feature>
<dbReference type="Pfam" id="PF17757">
    <property type="entry name" value="UvrB_inter"/>
    <property type="match status" value="1"/>
</dbReference>
<dbReference type="Pfam" id="PF03461">
    <property type="entry name" value="TRCF"/>
    <property type="match status" value="1"/>
</dbReference>
<dbReference type="Pfam" id="PF00271">
    <property type="entry name" value="Helicase_C"/>
    <property type="match status" value="1"/>
</dbReference>
<dbReference type="Gene3D" id="3.30.2060.10">
    <property type="entry name" value="Penicillin-binding protein 1b domain"/>
    <property type="match status" value="1"/>
</dbReference>
<evidence type="ECO:0000259" key="11">
    <source>
        <dbReference type="PROSITE" id="PS51192"/>
    </source>
</evidence>
<sequence>MPDASPSQFPLAVPSEGALGLRLTGLARRLPGGLLFLARSDSRASRLARLARDLAPDLQVVLLPIDESAPGDRAAPSRAILGRRAAGLAALAEPPPPGGRLVLASADLALQRLPPPEAWRGSGFRIARGMAFDEAAWRAYFASTGYVLDERVDEPGEAAIRGAVVEVFPGHCDQPIRCDIAQGVVEDIRLYDPVSQRSIATIEEVTLHPVTEIVTDAATLDRLFATLAALGCALPPDLRRRLEEGRRPYAFDLQVPNAFDRCVLLPDYLPDAALLLDAGARDRIEARDEQLAEACPEAHHDRLSRRGDAGLLPVPSPERRMIGRAALDALLAARTVLTVETAEPATPAKPAKPDDGAPEAPRTERTLLRRTAALVEEGARVLIAAAGRPEAERLAGLAARALDRPVPVLDRWPDGADPGSCAVLPLRVAEPFVADGITVLTSPRRPARDAGAARPPLAPSELSPGDFAVHLDYGIGRLVGLEAVERGDQTADFLVLEYAHEDRLLVPAADMDRVWRYGSADSGARLDSLKSGAWQERRQALEQEIGETARGLIHAARRRAREAAPAIEPPADRMRRFNARFGFDLTDGQARATAAVLQAMRTGSPMDHLLCADVGYGKTEVALRAAAAVAFCGHQVAVMAPTSILARQHLDLFRRRFAGFGLRVEPLTGAMTGADAGRVRAGLADGSVHIVVGTHALLSRQVGFHALGLMVVDEEQRFGARQKQLLRQRTRGVHCLALSATPIPRTLQGALAGLRGLSVIDTPPARRRPVRTTVAPLDPGTARAALLRERARGGQTFCVTPRIADLKALEGWIRGLMPDARIAVAHGRMAEADLDDAMMGFVEGESDVLVATPIIESGIDIPRANTLLLFRPDLFGLGQLHQLRGRVGRAAAQGYAYLFVDPGHPLDERAARRLGSLEVIESLGGGFVLSMLDLDQRGAGDLLGEDQTGHLRAVGTELYQRILADALRRLRRQPAEGDAPELAVGAPQTIPADYIPEEELRIGLHRRLARLREVGEIDALREEIEDRFGALPDAMEQLLEVTALRCRCRRLGVAALGAGPSGVSLTLQGARAGARAARLARASRRLLRADGERLVAALDAADAQSVLANAGRVLDVIEDIVRKARQRVAARRRPPQS</sequence>
<dbReference type="InterPro" id="IPR005118">
    <property type="entry name" value="TRCF_C"/>
</dbReference>
<dbReference type="GO" id="GO:0003684">
    <property type="term" value="F:damaged DNA binding"/>
    <property type="evidence" value="ECO:0007669"/>
    <property type="project" value="InterPro"/>
</dbReference>
<dbReference type="OrthoDB" id="9804325at2"/>
<dbReference type="SMART" id="SM00487">
    <property type="entry name" value="DEXDc"/>
    <property type="match status" value="1"/>
</dbReference>
<dbReference type="Gene3D" id="3.40.50.11180">
    <property type="match status" value="1"/>
</dbReference>
<dbReference type="AlphaFoldDB" id="A0A2S2D046"/>
<evidence type="ECO:0000256" key="7">
    <source>
        <dbReference type="ARBA" id="ARBA00023125"/>
    </source>
</evidence>
<comment type="subcellular location">
    <subcellularLocation>
        <location evidence="9">Cytoplasm</location>
    </subcellularLocation>
</comment>
<dbReference type="SMART" id="SM00490">
    <property type="entry name" value="HELICc"/>
    <property type="match status" value="1"/>
</dbReference>
<evidence type="ECO:0000256" key="1">
    <source>
        <dbReference type="ARBA" id="ARBA00022490"/>
    </source>
</evidence>
<keyword evidence="4 9" id="KW-0378">Hydrolase</keyword>
<dbReference type="GO" id="GO:0005737">
    <property type="term" value="C:cytoplasm"/>
    <property type="evidence" value="ECO:0007669"/>
    <property type="project" value="UniProtKB-SubCell"/>
</dbReference>
<organism evidence="13 14">
    <name type="scientific">Azospirillum thermophilum</name>
    <dbReference type="NCBI Taxonomy" id="2202148"/>
    <lineage>
        <taxon>Bacteria</taxon>
        <taxon>Pseudomonadati</taxon>
        <taxon>Pseudomonadota</taxon>
        <taxon>Alphaproteobacteria</taxon>
        <taxon>Rhodospirillales</taxon>
        <taxon>Azospirillaceae</taxon>
        <taxon>Azospirillum</taxon>
    </lineage>
</organism>
<dbReference type="SUPFAM" id="SSF141259">
    <property type="entry name" value="CarD-like"/>
    <property type="match status" value="1"/>
</dbReference>
<dbReference type="GO" id="GO:0000716">
    <property type="term" value="P:transcription-coupled nucleotide-excision repair, DNA damage recognition"/>
    <property type="evidence" value="ECO:0007669"/>
    <property type="project" value="UniProtKB-UniRule"/>
</dbReference>
<keyword evidence="8 9" id="KW-0234">DNA repair</keyword>
<evidence type="ECO:0000313" key="13">
    <source>
        <dbReference type="EMBL" id="AWK90065.1"/>
    </source>
</evidence>
<keyword evidence="6 9" id="KW-0067">ATP-binding</keyword>
<dbReference type="InterPro" id="IPR011545">
    <property type="entry name" value="DEAD/DEAH_box_helicase_dom"/>
</dbReference>
<dbReference type="SMART" id="SM01058">
    <property type="entry name" value="CarD_TRCF"/>
    <property type="match status" value="1"/>
</dbReference>
<keyword evidence="1 9" id="KW-0963">Cytoplasm</keyword>
<dbReference type="RefSeq" id="WP_109334002.1">
    <property type="nucleotide sequence ID" value="NZ_CP029358.1"/>
</dbReference>
<comment type="similarity">
    <text evidence="9">In the C-terminal section; belongs to the helicase family. RecG subfamily.</text>
</comment>
<dbReference type="HAMAP" id="MF_00969">
    <property type="entry name" value="TRCF"/>
    <property type="match status" value="1"/>
</dbReference>
<evidence type="ECO:0000256" key="9">
    <source>
        <dbReference type="HAMAP-Rule" id="MF_00969"/>
    </source>
</evidence>
<comment type="function">
    <text evidence="9">Couples transcription and DNA repair by recognizing RNA polymerase (RNAP) stalled at DNA lesions. Mediates ATP-dependent release of RNAP and its truncated transcript from the DNA, and recruitment of nucleotide excision repair machinery to the damaged site.</text>
</comment>
<dbReference type="Gene3D" id="2.40.10.170">
    <property type="match status" value="1"/>
</dbReference>
<keyword evidence="2 9" id="KW-0547">Nucleotide-binding</keyword>
<feature type="domain" description="Helicase ATP-binding" evidence="11">
    <location>
        <begin position="599"/>
        <end position="760"/>
    </location>
</feature>
<evidence type="ECO:0000256" key="8">
    <source>
        <dbReference type="ARBA" id="ARBA00023204"/>
    </source>
</evidence>
<dbReference type="InterPro" id="IPR036101">
    <property type="entry name" value="CarD-like/TRCF_RID_sf"/>
</dbReference>
<dbReference type="GO" id="GO:0006355">
    <property type="term" value="P:regulation of DNA-templated transcription"/>
    <property type="evidence" value="ECO:0007669"/>
    <property type="project" value="UniProtKB-UniRule"/>
</dbReference>
<dbReference type="SMART" id="SM00982">
    <property type="entry name" value="TRCF"/>
    <property type="match status" value="1"/>
</dbReference>
<evidence type="ECO:0000256" key="10">
    <source>
        <dbReference type="SAM" id="MobiDB-lite"/>
    </source>
</evidence>
<dbReference type="KEGG" id="azz:DEW08_29195"/>
<evidence type="ECO:0000259" key="12">
    <source>
        <dbReference type="PROSITE" id="PS51194"/>
    </source>
</evidence>
<keyword evidence="3 9" id="KW-0227">DNA damage</keyword>
<geneLocation type="plasmid" evidence="13 14">
    <name>unnamed3</name>
</geneLocation>
<dbReference type="PANTHER" id="PTHR47964:SF1">
    <property type="entry name" value="ATP-DEPENDENT DNA HELICASE HOMOLOG RECG, CHLOROPLASTIC"/>
    <property type="match status" value="1"/>
</dbReference>
<feature type="compositionally biased region" description="Basic and acidic residues" evidence="10">
    <location>
        <begin position="351"/>
        <end position="363"/>
    </location>
</feature>
<dbReference type="PROSITE" id="PS51194">
    <property type="entry name" value="HELICASE_CTER"/>
    <property type="match status" value="1"/>
</dbReference>
<evidence type="ECO:0000256" key="4">
    <source>
        <dbReference type="ARBA" id="ARBA00022801"/>
    </source>
</evidence>
<dbReference type="Proteomes" id="UP000245629">
    <property type="component" value="Plasmid unnamed3"/>
</dbReference>
<dbReference type="InterPro" id="IPR004576">
    <property type="entry name" value="Mfd"/>
</dbReference>
<evidence type="ECO:0000256" key="5">
    <source>
        <dbReference type="ARBA" id="ARBA00022806"/>
    </source>
</evidence>
<proteinExistence type="inferred from homology"/>
<feature type="domain" description="Helicase C-terminal" evidence="12">
    <location>
        <begin position="781"/>
        <end position="935"/>
    </location>
</feature>
<comment type="similarity">
    <text evidence="9">In the N-terminal section; belongs to the UvrB family.</text>
</comment>
<dbReference type="InterPro" id="IPR041471">
    <property type="entry name" value="UvrB_inter"/>
</dbReference>
<accession>A0A2S2D046</accession>
<dbReference type="InterPro" id="IPR027417">
    <property type="entry name" value="P-loop_NTPase"/>
</dbReference>
<keyword evidence="7 9" id="KW-0238">DNA-binding</keyword>
<dbReference type="InterPro" id="IPR037235">
    <property type="entry name" value="TRCF-like_C_D7"/>
</dbReference>
<dbReference type="InterPro" id="IPR003711">
    <property type="entry name" value="CarD-like/TRCF_RID"/>
</dbReference>
<dbReference type="Pfam" id="PF02559">
    <property type="entry name" value="CarD_TRCF_RID"/>
    <property type="match status" value="1"/>
</dbReference>
<keyword evidence="13" id="KW-0614">Plasmid</keyword>
<keyword evidence="14" id="KW-1185">Reference proteome</keyword>
<reference evidence="14" key="1">
    <citation type="submission" date="2018-05" db="EMBL/GenBank/DDBJ databases">
        <title>Azospirillum thermophila sp. nov., a novel isolated from hot spring.</title>
        <authorList>
            <person name="Zhao Z."/>
        </authorList>
    </citation>
    <scope>NUCLEOTIDE SEQUENCE [LARGE SCALE GENOMIC DNA]</scope>
    <source>
        <strain evidence="14">CFH 70021</strain>
        <plasmid evidence="14">unnamed3</plasmid>
    </source>
</reference>
<dbReference type="PROSITE" id="PS51192">
    <property type="entry name" value="HELICASE_ATP_BIND_1"/>
    <property type="match status" value="1"/>
</dbReference>
<dbReference type="InterPro" id="IPR001650">
    <property type="entry name" value="Helicase_C-like"/>
</dbReference>
<dbReference type="SUPFAM" id="SSF143517">
    <property type="entry name" value="TRCF domain-like"/>
    <property type="match status" value="1"/>
</dbReference>
<dbReference type="EMBL" id="CP029358">
    <property type="protein sequence ID" value="AWK90065.1"/>
    <property type="molecule type" value="Genomic_DNA"/>
</dbReference>
<name>A0A2S2D046_9PROT</name>
<evidence type="ECO:0000256" key="3">
    <source>
        <dbReference type="ARBA" id="ARBA00022763"/>
    </source>
</evidence>
<protein>
    <recommendedName>
        <fullName evidence="9">Transcription-repair-coupling factor</fullName>
        <shortName evidence="9">TRCF</shortName>
        <ecNumber evidence="9">3.6.4.-</ecNumber>
    </recommendedName>
</protein>